<name>A0A2U3N4M7_9GAMM</name>
<dbReference type="GO" id="GO:0000976">
    <property type="term" value="F:transcription cis-regulatory region binding"/>
    <property type="evidence" value="ECO:0007669"/>
    <property type="project" value="TreeGrafter"/>
</dbReference>
<dbReference type="EMBL" id="OOGT01000407">
    <property type="protein sequence ID" value="SPL72641.1"/>
    <property type="molecule type" value="Genomic_DNA"/>
</dbReference>
<dbReference type="PROSITE" id="PS50931">
    <property type="entry name" value="HTH_LYSR"/>
    <property type="match status" value="1"/>
</dbReference>
<dbReference type="RefSeq" id="WP_121976017.1">
    <property type="nucleotide sequence ID" value="NZ_OOGT01000407.1"/>
</dbReference>
<dbReference type="InterPro" id="IPR036388">
    <property type="entry name" value="WH-like_DNA-bd_sf"/>
</dbReference>
<reference evidence="7" key="1">
    <citation type="submission" date="2018-03" db="EMBL/GenBank/DDBJ databases">
        <authorList>
            <person name="Blom J."/>
        </authorList>
    </citation>
    <scope>NUCLEOTIDE SEQUENCE [LARGE SCALE GENOMIC DNA]</scope>
    <source>
        <strain evidence="7">KPC-SM-21</strain>
    </source>
</reference>
<dbReference type="Proteomes" id="UP000245974">
    <property type="component" value="Unassembled WGS sequence"/>
</dbReference>
<keyword evidence="7" id="KW-1185">Reference proteome</keyword>
<dbReference type="SUPFAM" id="SSF53850">
    <property type="entry name" value="Periplasmic binding protein-like II"/>
    <property type="match status" value="1"/>
</dbReference>
<dbReference type="Gene3D" id="3.40.190.10">
    <property type="entry name" value="Periplasmic binding protein-like II"/>
    <property type="match status" value="2"/>
</dbReference>
<keyword evidence="4" id="KW-0804">Transcription</keyword>
<evidence type="ECO:0000256" key="4">
    <source>
        <dbReference type="ARBA" id="ARBA00023163"/>
    </source>
</evidence>
<dbReference type="InterPro" id="IPR036390">
    <property type="entry name" value="WH_DNA-bd_sf"/>
</dbReference>
<accession>A0A2U3N4M7</accession>
<dbReference type="FunFam" id="1.10.10.10:FF:000001">
    <property type="entry name" value="LysR family transcriptional regulator"/>
    <property type="match status" value="1"/>
</dbReference>
<dbReference type="InParanoid" id="A0A2U3N4M7"/>
<dbReference type="PANTHER" id="PTHR30126">
    <property type="entry name" value="HTH-TYPE TRANSCRIPTIONAL REGULATOR"/>
    <property type="match status" value="1"/>
</dbReference>
<proteinExistence type="inferred from homology"/>
<organism evidence="6 7">
    <name type="scientific">Acinetobacter stercoris</name>
    <dbReference type="NCBI Taxonomy" id="2126983"/>
    <lineage>
        <taxon>Bacteria</taxon>
        <taxon>Pseudomonadati</taxon>
        <taxon>Pseudomonadota</taxon>
        <taxon>Gammaproteobacteria</taxon>
        <taxon>Moraxellales</taxon>
        <taxon>Moraxellaceae</taxon>
        <taxon>Acinetobacter</taxon>
    </lineage>
</organism>
<evidence type="ECO:0000259" key="5">
    <source>
        <dbReference type="PROSITE" id="PS50931"/>
    </source>
</evidence>
<dbReference type="InterPro" id="IPR005119">
    <property type="entry name" value="LysR_subst-bd"/>
</dbReference>
<dbReference type="Pfam" id="PF03466">
    <property type="entry name" value="LysR_substrate"/>
    <property type="match status" value="1"/>
</dbReference>
<dbReference type="InterPro" id="IPR000847">
    <property type="entry name" value="LysR_HTH_N"/>
</dbReference>
<evidence type="ECO:0000256" key="1">
    <source>
        <dbReference type="ARBA" id="ARBA00009437"/>
    </source>
</evidence>
<dbReference type="AlphaFoldDB" id="A0A2U3N4M7"/>
<sequence length="300" mass="33821">MKLEELEAFTTFVKLQSTNQAATQLGITQPALSRRIQNLEQALDLQLFDRNTRPLKLTSLGLQVYEQSKNILKETRRLESIIANHKIDTMLLNIGFANSITDIGLAKILEQLNDIYPNIEVKIHAAWGKDLIKKLENGELDGIVSVTGLIQNLPETLDRHVLGKLKVMPVIAKKIAKQNIKYKDELQSYGWILNSEGCGLRGKLFEIFALVGQKPNINFEVLGTQLQLDLVAQGLGIGLLPKEVMLMSRRKEDVICIENTDVEFDVQLFTAHQQGIHAEKIQIIERIGHLARKQLKKGMD</sequence>
<dbReference type="Pfam" id="PF00126">
    <property type="entry name" value="HTH_1"/>
    <property type="match status" value="1"/>
</dbReference>
<feature type="domain" description="HTH lysR-type" evidence="5">
    <location>
        <begin position="1"/>
        <end position="58"/>
    </location>
</feature>
<dbReference type="PANTHER" id="PTHR30126:SF39">
    <property type="entry name" value="HTH-TYPE TRANSCRIPTIONAL REGULATOR CYSL"/>
    <property type="match status" value="1"/>
</dbReference>
<comment type="similarity">
    <text evidence="1">Belongs to the LysR transcriptional regulatory family.</text>
</comment>
<dbReference type="Gene3D" id="1.10.10.10">
    <property type="entry name" value="Winged helix-like DNA-binding domain superfamily/Winged helix DNA-binding domain"/>
    <property type="match status" value="1"/>
</dbReference>
<gene>
    <name evidence="6" type="primary">catM_3</name>
    <name evidence="6" type="ORF">KPC_3819</name>
</gene>
<evidence type="ECO:0000256" key="3">
    <source>
        <dbReference type="ARBA" id="ARBA00023125"/>
    </source>
</evidence>
<evidence type="ECO:0000313" key="7">
    <source>
        <dbReference type="Proteomes" id="UP000245974"/>
    </source>
</evidence>
<keyword evidence="3" id="KW-0238">DNA-binding</keyword>
<dbReference type="OrthoDB" id="9815174at2"/>
<evidence type="ECO:0000256" key="2">
    <source>
        <dbReference type="ARBA" id="ARBA00023015"/>
    </source>
</evidence>
<evidence type="ECO:0000313" key="6">
    <source>
        <dbReference type="EMBL" id="SPL72641.1"/>
    </source>
</evidence>
<dbReference type="SUPFAM" id="SSF46785">
    <property type="entry name" value="Winged helix' DNA-binding domain"/>
    <property type="match status" value="1"/>
</dbReference>
<keyword evidence="2" id="KW-0805">Transcription regulation</keyword>
<protein>
    <submittedName>
        <fullName evidence="6">HTH-type transcriptional regulator CatM</fullName>
    </submittedName>
</protein>
<dbReference type="CDD" id="cd05466">
    <property type="entry name" value="PBP2_LTTR_substrate"/>
    <property type="match status" value="1"/>
</dbReference>
<dbReference type="GO" id="GO:0003700">
    <property type="term" value="F:DNA-binding transcription factor activity"/>
    <property type="evidence" value="ECO:0007669"/>
    <property type="project" value="InterPro"/>
</dbReference>
<dbReference type="PRINTS" id="PR00039">
    <property type="entry name" value="HTHLYSR"/>
</dbReference>